<dbReference type="EMBL" id="LUFC02000818">
    <property type="protein sequence ID" value="KAF4494038.1"/>
    <property type="molecule type" value="Genomic_DNA"/>
</dbReference>
<name>A0A9P5B3H7_9HYPO</name>
<reference evidence="1" key="1">
    <citation type="submission" date="2020-01" db="EMBL/GenBank/DDBJ databases">
        <title>Identification and distribution of gene clusters putatively required for synthesis of sphingolipid metabolism inhibitors in phylogenetically diverse species of the filamentous fungus Fusarium.</title>
        <authorList>
            <person name="Kim H.-S."/>
            <person name="Busman M."/>
            <person name="Brown D.W."/>
            <person name="Divon H."/>
            <person name="Uhlig S."/>
            <person name="Proctor R.H."/>
        </authorList>
    </citation>
    <scope>NUCLEOTIDE SEQUENCE</scope>
    <source>
        <strain evidence="1">NRRL 31653</strain>
    </source>
</reference>
<protein>
    <submittedName>
        <fullName evidence="1">Uncharacterized protein</fullName>
    </submittedName>
</protein>
<accession>A0A9P5B3H7</accession>
<organism evidence="1 2">
    <name type="scientific">Fusarium agapanthi</name>
    <dbReference type="NCBI Taxonomy" id="1803897"/>
    <lineage>
        <taxon>Eukaryota</taxon>
        <taxon>Fungi</taxon>
        <taxon>Dikarya</taxon>
        <taxon>Ascomycota</taxon>
        <taxon>Pezizomycotina</taxon>
        <taxon>Sordariomycetes</taxon>
        <taxon>Hypocreomycetidae</taxon>
        <taxon>Hypocreales</taxon>
        <taxon>Nectriaceae</taxon>
        <taxon>Fusarium</taxon>
        <taxon>Fusarium fujikuroi species complex</taxon>
    </lineage>
</organism>
<comment type="caution">
    <text evidence="1">The sequence shown here is derived from an EMBL/GenBank/DDBJ whole genome shotgun (WGS) entry which is preliminary data.</text>
</comment>
<sequence>MDLIEYFAEEKQQTEQSKAQLQRILVRIYRNIARYGDALKDKESDEDYVYGTWRALLNTIKAILELPQPGSDFAGARMCLFFGAELISRPGVPDYINAALAKVSKGNGITMENEATTMTNSKQGRSHDGFIPYAIDVWGDIGHIDEIDDHVFVFRRSCQFCLDAQQIAERNLGNQRQGLLNTILLRHGMPREIHMEISSYLTHREPFPYLKKLDIGAAYAPFPTVSERCLECEHLGKTSAIKRTCPRAGLYIWNLALRRFHCFHKDAFNQWSLCSHGSDCKGHHDCSDHSWAVRRDPPEFTQFIEKEASRGNDEFLSLDQVGLGPAQHIRLNKAEDKIRDKRLDEGWMIYNEPYRDWIMTGGLGGLVDSMLHGRVLVKAWSEGQDGAEGEEEGSSRSWYDYETRQMGYWPELVRDESRRVGDHGPPLVAGAM</sequence>
<evidence type="ECO:0000313" key="2">
    <source>
        <dbReference type="Proteomes" id="UP000737391"/>
    </source>
</evidence>
<dbReference type="OrthoDB" id="5216135at2759"/>
<dbReference type="Proteomes" id="UP000737391">
    <property type="component" value="Unassembled WGS sequence"/>
</dbReference>
<evidence type="ECO:0000313" key="1">
    <source>
        <dbReference type="EMBL" id="KAF4494038.1"/>
    </source>
</evidence>
<gene>
    <name evidence="1" type="ORF">FAGAP_9843</name>
</gene>
<dbReference type="AlphaFoldDB" id="A0A9P5B3H7"/>
<keyword evidence="2" id="KW-1185">Reference proteome</keyword>
<proteinExistence type="predicted"/>